<feature type="transmembrane region" description="Helical" evidence="1">
    <location>
        <begin position="439"/>
        <end position="465"/>
    </location>
</feature>
<comment type="caution">
    <text evidence="3">The sequence shown here is derived from an EMBL/GenBank/DDBJ whole genome shotgun (WGS) entry which is preliminary data.</text>
</comment>
<keyword evidence="1" id="KW-0812">Transmembrane</keyword>
<dbReference type="EMBL" id="ADOG01000012">
    <property type="protein sequence ID" value="EFM92034.1"/>
    <property type="molecule type" value="Genomic_DNA"/>
</dbReference>
<proteinExistence type="predicted"/>
<dbReference type="Proteomes" id="UP000005341">
    <property type="component" value="Unassembled WGS sequence"/>
</dbReference>
<dbReference type="AlphaFoldDB" id="A0A828PSF7"/>
<feature type="domain" description="TraG N-terminal Proteobacteria" evidence="2">
    <location>
        <begin position="10"/>
        <end position="481"/>
    </location>
</feature>
<feature type="transmembrane region" description="Helical" evidence="1">
    <location>
        <begin position="63"/>
        <end position="83"/>
    </location>
</feature>
<gene>
    <name evidence="3" type="ORF">appser6_9420</name>
</gene>
<keyword evidence="1" id="KW-0472">Membrane</keyword>
<evidence type="ECO:0000259" key="2">
    <source>
        <dbReference type="Pfam" id="PF07916"/>
    </source>
</evidence>
<feature type="transmembrane region" description="Helical" evidence="1">
    <location>
        <begin position="386"/>
        <end position="404"/>
    </location>
</feature>
<evidence type="ECO:0000313" key="4">
    <source>
        <dbReference type="Proteomes" id="UP000005341"/>
    </source>
</evidence>
<dbReference type="InterPro" id="IPR012931">
    <property type="entry name" value="TraG_N_Proteobacteria"/>
</dbReference>
<dbReference type="Pfam" id="PF07916">
    <property type="entry name" value="TraG_N"/>
    <property type="match status" value="1"/>
</dbReference>
<protein>
    <recommendedName>
        <fullName evidence="2">TraG N-terminal Proteobacteria domain-containing protein</fullName>
    </recommendedName>
</protein>
<evidence type="ECO:0000313" key="3">
    <source>
        <dbReference type="EMBL" id="EFM92034.1"/>
    </source>
</evidence>
<feature type="transmembrane region" description="Helical" evidence="1">
    <location>
        <begin position="357"/>
        <end position="379"/>
    </location>
</feature>
<sequence length="496" mass="55308">MTFTVDSYLEYFLTLLAWIINNNIFAVLIQTGIFLIPLIVILFKTFIDVKKQGDDEGNKGDLLIRWLGLQFFPAMFVIVIVLAPTLPIQLNNIELNVEQSKACGYRVPQAPQDSGYGDLTSELSGKQAKVPLWWGFFHQLNKGVTHALVAAIPCKPDLRQIRFEVQHEKINDPALLTELRQFVQQCYIPARQKLQTSQISLSPAQVREVSWLGGNILVTNSELYPRYRAQQPNNLWAYDAKRDSGLPNTGNGGFPACNEWWAENTIGLKYRLLADMRQNFSVNVQEFFSKKNGAEESLLRTLVRPENLNVSSGKIYPGYGGNLDPTFTGAVNRLVASAGSAVGSIGIFPALDSMRQALPMVHAFALMSVVILLPLVIVMSGYSLKTVITLTFVHFALVALTFWWELARWLDSWLLDVLYNSATHNSLNPYFLENTEDDFIVNFVMGSLFLVLPAIWFGAISWAGIHIGDMAQQIANGTRTSQTAGAQGGNLVNKVK</sequence>
<evidence type="ECO:0000256" key="1">
    <source>
        <dbReference type="SAM" id="Phobius"/>
    </source>
</evidence>
<name>A0A828PSF7_ACTPL</name>
<dbReference type="RefSeq" id="WP_005607860.1">
    <property type="nucleotide sequence ID" value="NZ_ADOG01000012.1"/>
</dbReference>
<feature type="transmembrane region" description="Helical" evidence="1">
    <location>
        <begin position="15"/>
        <end position="43"/>
    </location>
</feature>
<organism evidence="3 4">
    <name type="scientific">Actinobacillus pleuropneumoniae serovar 6 str. Femo</name>
    <dbReference type="NCBI Taxonomy" id="754256"/>
    <lineage>
        <taxon>Bacteria</taxon>
        <taxon>Pseudomonadati</taxon>
        <taxon>Pseudomonadota</taxon>
        <taxon>Gammaproteobacteria</taxon>
        <taxon>Pasteurellales</taxon>
        <taxon>Pasteurellaceae</taxon>
        <taxon>Actinobacillus</taxon>
    </lineage>
</organism>
<accession>A0A828PSF7</accession>
<keyword evidence="1" id="KW-1133">Transmembrane helix</keyword>
<reference evidence="3 4" key="1">
    <citation type="journal article" date="2010" name="J. Bacteriol.">
        <title>Comparative genomic characterization of Actinobacillus pleuropneumoniae.</title>
        <authorList>
            <person name="Xu Z."/>
            <person name="Chen X."/>
            <person name="Li L."/>
            <person name="Li T."/>
            <person name="Wang S."/>
            <person name="Chen H."/>
            <person name="Zhou R."/>
        </authorList>
    </citation>
    <scope>NUCLEOTIDE SEQUENCE [LARGE SCALE GENOMIC DNA]</scope>
    <source>
        <strain evidence="3 4">Femo</strain>
    </source>
</reference>